<evidence type="ECO:0000313" key="1">
    <source>
        <dbReference type="Proteomes" id="UP000887576"/>
    </source>
</evidence>
<name>A0AC34QV52_9BILA</name>
<evidence type="ECO:0000313" key="2">
    <source>
        <dbReference type="WBParaSite" id="JU765_v2.g19500.t1"/>
    </source>
</evidence>
<sequence length="981" mass="106643">MFPWLTFLTFPEPKGKTRKLKFYTTDLIKGDLVHTVQIFNQIPWIRASTQGSKLSIQSLQSSAPSTSSKSPRPCASPHSSGGSSSQPTSSRDKQPLFAPPPEPKPTRSQRKGLETSSAMLELFGGGGQSPFLDEKKEKISNKTKIVEPEAKISEIVFDKENEKTKSFQTEFENGKLQGASACFQEINHPEIQKNFGRKNILEKEMNEKTEWEEIKKQPSTSSTFQTIEDHDAKYAESLSRSKWESTSTHFNVIESTSSDDILAQPGPEKFDDEEQNCPAKELLENPNLNLRCNVQINDEVTISEEFIPDENERKKPIGTERNYESKDKQIELNNPGPEMEDDEEILSDKEELSVNGQKVTMDAMVEESMCCKEKAEESIAPAVPKAEPALARVFENTTAAIAVLSTLVAVSGRTNADNTTNKNFDHTKSSVSNKPGVGGNIGGTTGRGSQMVSLNSGNSGSASNGSGSGEKPIIVRGGQIVNDDSIVTADILIEDGIIKQVSSSLTAPENAEVIEAAGKLVLPAGIDAHTEFSTPGSIDDFAVGTKAALAGGTTTVIDVVIPRPEDTLLSAFERCRQQAQQRSVCNVGLSVIVPKWSDATRLEMEILVREKGVNSFILDLFSDSDLFAACEHAKELGAHVRILPENRDLALLLEKRVLKSGITGPEGYVQSRPAQLEADRIQHVSNVAQITNCPITVLSVTSSEATNAVHHARRDGALITAEVPIIAIIGPNSSQSNILPKIPLREGSNNMNDALELLSNGPLSMCVSDHCGPPPSTGTNFTRISKGVTGVEERLMVLWEKAVTNGKIDPMRFVAVTSSNPAKTFNLYPNKGRIGVGADADIVVWDIKSSRKLSSKNHLSKTDSSIFESINVRAQPIVTICNGKIVFKDGKHVGTIPGMGTFLELKPNSPFVFSVVHLRENMNSFNLNAGEMSSPPPLKQVDDRPLTGTTAKNRNIQTDQQQDKPRTKVIHPPGGKSSGFW</sequence>
<dbReference type="WBParaSite" id="JU765_v2.g19500.t1">
    <property type="protein sequence ID" value="JU765_v2.g19500.t1"/>
    <property type="gene ID" value="JU765_v2.g19500"/>
</dbReference>
<accession>A0AC34QV52</accession>
<proteinExistence type="predicted"/>
<protein>
    <submittedName>
        <fullName evidence="2">Amidohydrolase-related domain-containing protein</fullName>
    </submittedName>
</protein>
<reference evidence="2" key="1">
    <citation type="submission" date="2022-11" db="UniProtKB">
        <authorList>
            <consortium name="WormBaseParasite"/>
        </authorList>
    </citation>
    <scope>IDENTIFICATION</scope>
</reference>
<organism evidence="1 2">
    <name type="scientific">Panagrolaimus sp. JU765</name>
    <dbReference type="NCBI Taxonomy" id="591449"/>
    <lineage>
        <taxon>Eukaryota</taxon>
        <taxon>Metazoa</taxon>
        <taxon>Ecdysozoa</taxon>
        <taxon>Nematoda</taxon>
        <taxon>Chromadorea</taxon>
        <taxon>Rhabditida</taxon>
        <taxon>Tylenchina</taxon>
        <taxon>Panagrolaimomorpha</taxon>
        <taxon>Panagrolaimoidea</taxon>
        <taxon>Panagrolaimidae</taxon>
        <taxon>Panagrolaimus</taxon>
    </lineage>
</organism>
<dbReference type="Proteomes" id="UP000887576">
    <property type="component" value="Unplaced"/>
</dbReference>